<evidence type="ECO:0000313" key="1">
    <source>
        <dbReference type="EMBL" id="KPQ11224.1"/>
    </source>
</evidence>
<evidence type="ECO:0000313" key="4">
    <source>
        <dbReference type="Proteomes" id="UP000182800"/>
    </source>
</evidence>
<gene>
    <name evidence="2" type="ORF">GA0071312_2718</name>
    <name evidence="1" type="ORF">HLUCCO17_07520</name>
</gene>
<organism evidence="1 3">
    <name type="scientific">Saliniramus fredricksonii</name>
    <dbReference type="NCBI Taxonomy" id="1653334"/>
    <lineage>
        <taxon>Bacteria</taxon>
        <taxon>Pseudomonadati</taxon>
        <taxon>Pseudomonadota</taxon>
        <taxon>Alphaproteobacteria</taxon>
        <taxon>Hyphomicrobiales</taxon>
        <taxon>Salinarimonadaceae</taxon>
        <taxon>Saliniramus</taxon>
    </lineage>
</organism>
<evidence type="ECO:0000313" key="3">
    <source>
        <dbReference type="Proteomes" id="UP000050497"/>
    </source>
</evidence>
<reference evidence="1 3" key="1">
    <citation type="submission" date="2015-09" db="EMBL/GenBank/DDBJ databases">
        <title>Identification and resolution of microdiversity through metagenomic sequencing of parallel consortia.</title>
        <authorList>
            <person name="Nelson W.C."/>
            <person name="Romine M.F."/>
            <person name="Lindemann S.R."/>
        </authorList>
    </citation>
    <scope>NUCLEOTIDE SEQUENCE [LARGE SCALE GENOMIC DNA]</scope>
    <source>
        <strain evidence="1">HL-109</strain>
    </source>
</reference>
<proteinExistence type="predicted"/>
<accession>A0A0P7X7T3</accession>
<reference evidence="2 4" key="2">
    <citation type="submission" date="2016-08" db="EMBL/GenBank/DDBJ databases">
        <authorList>
            <person name="Varghese N."/>
            <person name="Submissions Spin"/>
        </authorList>
    </citation>
    <scope>NUCLEOTIDE SEQUENCE [LARGE SCALE GENOMIC DNA]</scope>
    <source>
        <strain evidence="2 4">HL-109</strain>
    </source>
</reference>
<name>A0A0P7X7T3_9HYPH</name>
<dbReference type="Proteomes" id="UP000050497">
    <property type="component" value="Unassembled WGS sequence"/>
</dbReference>
<dbReference type="RefSeq" id="WP_074445390.1">
    <property type="nucleotide sequence ID" value="NZ_FMBM01000002.1"/>
</dbReference>
<comment type="caution">
    <text evidence="1">The sequence shown here is derived from an EMBL/GenBank/DDBJ whole genome shotgun (WGS) entry which is preliminary data.</text>
</comment>
<dbReference type="EMBL" id="FMBM01000002">
    <property type="protein sequence ID" value="SCC81756.1"/>
    <property type="molecule type" value="Genomic_DNA"/>
</dbReference>
<dbReference type="EMBL" id="LJSX01000009">
    <property type="protein sequence ID" value="KPQ11224.1"/>
    <property type="molecule type" value="Genomic_DNA"/>
</dbReference>
<keyword evidence="4" id="KW-1185">Reference proteome</keyword>
<sequence length="81" mass="8707">MANCYLIMTSETGDRLRPCLFVAVAEDEADAIDAFVRGFSDYMALGESASIAGRCEPVAARKMGVPLERPGYAAPLAQHLQ</sequence>
<evidence type="ECO:0000313" key="2">
    <source>
        <dbReference type="EMBL" id="SCC81756.1"/>
    </source>
</evidence>
<dbReference type="AlphaFoldDB" id="A0A0P7X7T3"/>
<dbReference type="Proteomes" id="UP000182800">
    <property type="component" value="Unassembled WGS sequence"/>
</dbReference>
<protein>
    <submittedName>
        <fullName evidence="1">Uncharacterized protein</fullName>
    </submittedName>
</protein>